<dbReference type="Proteomes" id="UP000603453">
    <property type="component" value="Unassembled WGS sequence"/>
</dbReference>
<evidence type="ECO:0000313" key="3">
    <source>
        <dbReference type="Proteomes" id="UP000603453"/>
    </source>
</evidence>
<feature type="compositionally biased region" description="Low complexity" evidence="1">
    <location>
        <begin position="187"/>
        <end position="201"/>
    </location>
</feature>
<feature type="compositionally biased region" description="Basic and acidic residues" evidence="1">
    <location>
        <begin position="136"/>
        <end position="145"/>
    </location>
</feature>
<evidence type="ECO:0000256" key="1">
    <source>
        <dbReference type="SAM" id="MobiDB-lite"/>
    </source>
</evidence>
<feature type="compositionally biased region" description="Low complexity" evidence="1">
    <location>
        <begin position="125"/>
        <end position="135"/>
    </location>
</feature>
<sequence>MKSLKRKHREQSQFKFHTQHLRHQQQPSKKKSSQQNKRTRVESDDNLEMTRSKSTPTKNSKTNNNNDNNSTAILETLKAVQQQLEEIKKENIQMKQQIHSANERNAQLERKILALTKNETLNELQQQQQQQQQKQQKGDYATRMEEDTEEFPPLSNNQGSSASKYAHAYNSTMQDKIRNTNMKEKTNNNNNNIKNLKNNTTTPKKNINIAGAIRAFTAPNNDNQGYTYVYYPAKSRISRKQQRSNLKKLGVINGLSHIEKYDPTNPSTISDPQYNDMSVEEKTNLAEKKHNERIVRALPFIRHHISRSVAAFFVKEELITTEQHEKFITEWNKKFEQQTNNQKNNTTAPKPNNTTASNKTATPSPTEKKDESTPVNNNSATEQQTTAIDEEL</sequence>
<protein>
    <submittedName>
        <fullName evidence="2">Uncharacterized protein</fullName>
    </submittedName>
</protein>
<feature type="compositionally biased region" description="Low complexity" evidence="1">
    <location>
        <begin position="340"/>
        <end position="356"/>
    </location>
</feature>
<dbReference type="EMBL" id="JAEPRD010000397">
    <property type="protein sequence ID" value="KAG2191507.1"/>
    <property type="molecule type" value="Genomic_DNA"/>
</dbReference>
<feature type="region of interest" description="Disordered" evidence="1">
    <location>
        <begin position="1"/>
        <end position="69"/>
    </location>
</feature>
<feature type="compositionally biased region" description="Basic and acidic residues" evidence="1">
    <location>
        <begin position="39"/>
        <end position="51"/>
    </location>
</feature>
<comment type="caution">
    <text evidence="2">The sequence shown here is derived from an EMBL/GenBank/DDBJ whole genome shotgun (WGS) entry which is preliminary data.</text>
</comment>
<proteinExistence type="predicted"/>
<feature type="region of interest" description="Disordered" evidence="1">
    <location>
        <begin position="340"/>
        <end position="392"/>
    </location>
</feature>
<dbReference type="OrthoDB" id="2206543at2759"/>
<name>A0A8H7QF60_9FUNG</name>
<feature type="compositionally biased region" description="Polar residues" evidence="1">
    <location>
        <begin position="373"/>
        <end position="392"/>
    </location>
</feature>
<reference evidence="2" key="1">
    <citation type="submission" date="2020-12" db="EMBL/GenBank/DDBJ databases">
        <title>Metabolic potential, ecology and presence of endohyphal bacteria is reflected in genomic diversity of Mucoromycotina.</title>
        <authorList>
            <person name="Muszewska A."/>
            <person name="Okrasinska A."/>
            <person name="Steczkiewicz K."/>
            <person name="Drgas O."/>
            <person name="Orlowska M."/>
            <person name="Perlinska-Lenart U."/>
            <person name="Aleksandrzak-Piekarczyk T."/>
            <person name="Szatraj K."/>
            <person name="Zielenkiewicz U."/>
            <person name="Pilsyk S."/>
            <person name="Malc E."/>
            <person name="Mieczkowski P."/>
            <person name="Kruszewska J.S."/>
            <person name="Biernat P."/>
            <person name="Pawlowska J."/>
        </authorList>
    </citation>
    <scope>NUCLEOTIDE SEQUENCE</scope>
    <source>
        <strain evidence="2">WA0000017839</strain>
    </source>
</reference>
<keyword evidence="3" id="KW-1185">Reference proteome</keyword>
<feature type="region of interest" description="Disordered" evidence="1">
    <location>
        <begin position="123"/>
        <end position="162"/>
    </location>
</feature>
<evidence type="ECO:0000313" key="2">
    <source>
        <dbReference type="EMBL" id="KAG2191507.1"/>
    </source>
</evidence>
<feature type="region of interest" description="Disordered" evidence="1">
    <location>
        <begin position="182"/>
        <end position="201"/>
    </location>
</feature>
<feature type="compositionally biased region" description="Low complexity" evidence="1">
    <location>
        <begin position="52"/>
        <end position="69"/>
    </location>
</feature>
<organism evidence="2 3">
    <name type="scientific">Mucor saturninus</name>
    <dbReference type="NCBI Taxonomy" id="64648"/>
    <lineage>
        <taxon>Eukaryota</taxon>
        <taxon>Fungi</taxon>
        <taxon>Fungi incertae sedis</taxon>
        <taxon>Mucoromycota</taxon>
        <taxon>Mucoromycotina</taxon>
        <taxon>Mucoromycetes</taxon>
        <taxon>Mucorales</taxon>
        <taxon>Mucorineae</taxon>
        <taxon>Mucoraceae</taxon>
        <taxon>Mucor</taxon>
    </lineage>
</organism>
<gene>
    <name evidence="2" type="ORF">INT47_012875</name>
</gene>
<feature type="compositionally biased region" description="Basic residues" evidence="1">
    <location>
        <begin position="17"/>
        <end position="32"/>
    </location>
</feature>
<accession>A0A8H7QF60</accession>
<dbReference type="AlphaFoldDB" id="A0A8H7QF60"/>